<protein>
    <submittedName>
        <fullName evidence="3">Uncharacterized protein</fullName>
    </submittedName>
</protein>
<feature type="region of interest" description="Disordered" evidence="1">
    <location>
        <begin position="401"/>
        <end position="427"/>
    </location>
</feature>
<evidence type="ECO:0000313" key="3">
    <source>
        <dbReference type="EMBL" id="CAD8412422.1"/>
    </source>
</evidence>
<feature type="transmembrane region" description="Helical" evidence="2">
    <location>
        <begin position="21"/>
        <end position="44"/>
    </location>
</feature>
<feature type="compositionally biased region" description="Basic and acidic residues" evidence="1">
    <location>
        <begin position="415"/>
        <end position="427"/>
    </location>
</feature>
<evidence type="ECO:0000256" key="1">
    <source>
        <dbReference type="SAM" id="MobiDB-lite"/>
    </source>
</evidence>
<accession>A0A7S0GE76</accession>
<keyword evidence="2" id="KW-0812">Transmembrane</keyword>
<keyword evidence="2" id="KW-0472">Membrane</keyword>
<reference evidence="3" key="1">
    <citation type="submission" date="2021-01" db="EMBL/GenBank/DDBJ databases">
        <authorList>
            <person name="Corre E."/>
            <person name="Pelletier E."/>
            <person name="Niang G."/>
            <person name="Scheremetjew M."/>
            <person name="Finn R."/>
            <person name="Kale V."/>
            <person name="Holt S."/>
            <person name="Cochrane G."/>
            <person name="Meng A."/>
            <person name="Brown T."/>
            <person name="Cohen L."/>
        </authorList>
    </citation>
    <scope>NUCLEOTIDE SEQUENCE</scope>
    <source>
        <strain evidence="3">CCAP1064/1</strain>
    </source>
</reference>
<evidence type="ECO:0000256" key="2">
    <source>
        <dbReference type="SAM" id="Phobius"/>
    </source>
</evidence>
<keyword evidence="2" id="KW-1133">Transmembrane helix</keyword>
<organism evidence="3">
    <name type="scientific">Proboscia inermis</name>
    <dbReference type="NCBI Taxonomy" id="420281"/>
    <lineage>
        <taxon>Eukaryota</taxon>
        <taxon>Sar</taxon>
        <taxon>Stramenopiles</taxon>
        <taxon>Ochrophyta</taxon>
        <taxon>Bacillariophyta</taxon>
        <taxon>Coscinodiscophyceae</taxon>
        <taxon>Rhizosoleniophycidae</taxon>
        <taxon>Rhizosoleniales</taxon>
        <taxon>Rhizosoleniaceae</taxon>
        <taxon>Proboscia</taxon>
    </lineage>
</organism>
<proteinExistence type="predicted"/>
<gene>
    <name evidence="3" type="ORF">PINE0816_LOCUS8548</name>
</gene>
<feature type="compositionally biased region" description="Basic and acidic residues" evidence="1">
    <location>
        <begin position="449"/>
        <end position="459"/>
    </location>
</feature>
<dbReference type="EMBL" id="HBEL01017950">
    <property type="protein sequence ID" value="CAD8412422.1"/>
    <property type="molecule type" value="Transcribed_RNA"/>
</dbReference>
<name>A0A7S0GE76_9STRA</name>
<feature type="region of interest" description="Disordered" evidence="1">
    <location>
        <begin position="449"/>
        <end position="488"/>
    </location>
</feature>
<feature type="transmembrane region" description="Helical" evidence="2">
    <location>
        <begin position="302"/>
        <end position="325"/>
    </location>
</feature>
<sequence>MMTIQFMRNPKEKTINGIMNFGSLLINISSLRITISGLAIIFIISTQSTFALTSTSFPRAKHHAAGHYQHRHVALSHNATFKMNGNASFVFRLHNISDDVLRQHEVGDHFKLSDKLSTVLRNSLEKYLNHFFAIFNDTHDFPLCSVVKTTFLDQQIERDGIHKVLDVGTLLTYEMLSTLPAPSTTNKTVDNETWIEYTVCHLLNNPEDFGITETFISELRQQARAIDNLSIASSNVTVNETKNVFVSATIFFDYVETIDCFTNNGIYAYPRIKKNTTVDTPPKDETENDDKNLFTEDGKLNVLVVVYGAIICMPIVLAVIGLIVLECNLRRRIASGDVVPFTLPSVFDLSLFDEDESTFAVTDIGSDTDCGDSYKMQDSKAYEFEFTDNNEFESIGREHPGVRSDITLNNGDNITRARRDSKGNGHLDKVDEACQEIRLNENLNVSRNDEINIPNRRESTASNHDGPLQVIMSGPEDDGIHTNKSSSD</sequence>
<dbReference type="AlphaFoldDB" id="A0A7S0GE76"/>